<evidence type="ECO:0000313" key="7">
    <source>
        <dbReference type="Proteomes" id="UP001497644"/>
    </source>
</evidence>
<dbReference type="GO" id="GO:0097112">
    <property type="term" value="P:gamma-aminobutyric acid receptor clustering"/>
    <property type="evidence" value="ECO:0007669"/>
    <property type="project" value="TreeGrafter"/>
</dbReference>
<gene>
    <name evidence="6" type="ORF">LPLAT_LOCUS1696</name>
</gene>
<dbReference type="InterPro" id="IPR038987">
    <property type="entry name" value="MoeA-like"/>
</dbReference>
<dbReference type="PANTHER" id="PTHR10192">
    <property type="entry name" value="MOLYBDOPTERIN BIOSYNTHESIS PROTEIN"/>
    <property type="match status" value="1"/>
</dbReference>
<keyword evidence="4" id="KW-0460">Magnesium</keyword>
<dbReference type="GO" id="GO:0005524">
    <property type="term" value="F:ATP binding"/>
    <property type="evidence" value="ECO:0007669"/>
    <property type="project" value="UniProtKB-UniRule"/>
</dbReference>
<dbReference type="AlphaFoldDB" id="A0AAV2N7U0"/>
<keyword evidence="4" id="KW-0479">Metal-binding</keyword>
<dbReference type="PANTHER" id="PTHR10192:SF5">
    <property type="entry name" value="GEPHYRIN"/>
    <property type="match status" value="1"/>
</dbReference>
<dbReference type="InterPro" id="IPR001453">
    <property type="entry name" value="MoaB/Mog_dom"/>
</dbReference>
<comment type="similarity">
    <text evidence="4">Belongs to the MoeA family.</text>
</comment>
<name>A0AAV2N7U0_9HYME</name>
<dbReference type="Gene3D" id="2.170.190.11">
    <property type="entry name" value="Molybdopterin biosynthesis moea protein, domain 3"/>
    <property type="match status" value="1"/>
</dbReference>
<dbReference type="GO" id="GO:0099634">
    <property type="term" value="C:postsynaptic specialization membrane"/>
    <property type="evidence" value="ECO:0007669"/>
    <property type="project" value="GOC"/>
</dbReference>
<dbReference type="SMART" id="SM00852">
    <property type="entry name" value="MoCF_biosynth"/>
    <property type="match status" value="1"/>
</dbReference>
<evidence type="ECO:0000256" key="3">
    <source>
        <dbReference type="ARBA" id="ARBA00012509"/>
    </source>
</evidence>
<evidence type="ECO:0000313" key="6">
    <source>
        <dbReference type="EMBL" id="CAL1675225.1"/>
    </source>
</evidence>
<dbReference type="GO" id="GO:0061599">
    <property type="term" value="F:molybdopterin molybdotransferase activity"/>
    <property type="evidence" value="ECO:0007669"/>
    <property type="project" value="UniProtKB-UniRule"/>
</dbReference>
<dbReference type="Gene3D" id="3.40.980.10">
    <property type="entry name" value="MoaB/Mog-like domain"/>
    <property type="match status" value="1"/>
</dbReference>
<comment type="catalytic activity">
    <reaction evidence="4">
        <text>adenylyl-molybdopterin + molybdate = Mo-molybdopterin + AMP + H(+)</text>
        <dbReference type="Rhea" id="RHEA:35047"/>
        <dbReference type="ChEBI" id="CHEBI:15378"/>
        <dbReference type="ChEBI" id="CHEBI:36264"/>
        <dbReference type="ChEBI" id="CHEBI:62727"/>
        <dbReference type="ChEBI" id="CHEBI:71302"/>
        <dbReference type="ChEBI" id="CHEBI:456215"/>
    </reaction>
</comment>
<dbReference type="EC" id="2.7.7.75" evidence="3"/>
<dbReference type="SUPFAM" id="SSF53218">
    <property type="entry name" value="Molybdenum cofactor biosynthesis proteins"/>
    <property type="match status" value="1"/>
</dbReference>
<dbReference type="GO" id="GO:0006777">
    <property type="term" value="P:Mo-molybdopterin cofactor biosynthetic process"/>
    <property type="evidence" value="ECO:0007669"/>
    <property type="project" value="UniProtKB-UniRule"/>
</dbReference>
<dbReference type="Pfam" id="PF03453">
    <property type="entry name" value="MoeA_N"/>
    <property type="match status" value="1"/>
</dbReference>
<dbReference type="SUPFAM" id="SSF63882">
    <property type="entry name" value="MoeA N-terminal region -like"/>
    <property type="match status" value="1"/>
</dbReference>
<evidence type="ECO:0000259" key="5">
    <source>
        <dbReference type="SMART" id="SM00852"/>
    </source>
</evidence>
<accession>A0AAV2N7U0</accession>
<comment type="similarity">
    <text evidence="2">In the C-terminal section; belongs to the MoeA family.</text>
</comment>
<evidence type="ECO:0000256" key="2">
    <source>
        <dbReference type="ARBA" id="ARBA00008339"/>
    </source>
</evidence>
<dbReference type="GO" id="GO:0030425">
    <property type="term" value="C:dendrite"/>
    <property type="evidence" value="ECO:0007669"/>
    <property type="project" value="TreeGrafter"/>
</dbReference>
<comment type="catalytic activity">
    <reaction evidence="4">
        <text>molybdopterin + ATP + H(+) = adenylyl-molybdopterin + diphosphate</text>
        <dbReference type="Rhea" id="RHEA:31331"/>
        <dbReference type="ChEBI" id="CHEBI:15378"/>
        <dbReference type="ChEBI" id="CHEBI:30616"/>
        <dbReference type="ChEBI" id="CHEBI:33019"/>
        <dbReference type="ChEBI" id="CHEBI:58698"/>
        <dbReference type="ChEBI" id="CHEBI:62727"/>
    </reaction>
</comment>
<dbReference type="CDD" id="cd00887">
    <property type="entry name" value="MoeA"/>
    <property type="match status" value="1"/>
</dbReference>
<dbReference type="GO" id="GO:0005829">
    <property type="term" value="C:cytosol"/>
    <property type="evidence" value="ECO:0007669"/>
    <property type="project" value="TreeGrafter"/>
</dbReference>
<dbReference type="InterPro" id="IPR005110">
    <property type="entry name" value="MoeA_linker/N"/>
</dbReference>
<dbReference type="Gene3D" id="3.90.105.10">
    <property type="entry name" value="Molybdopterin biosynthesis moea protein, domain 2"/>
    <property type="match status" value="1"/>
</dbReference>
<keyword evidence="4" id="KW-0808">Transferase</keyword>
<feature type="domain" description="MoaB/Mog" evidence="5">
    <location>
        <begin position="379"/>
        <end position="520"/>
    </location>
</feature>
<keyword evidence="7" id="KW-1185">Reference proteome</keyword>
<dbReference type="InterPro" id="IPR036425">
    <property type="entry name" value="MoaB/Mog-like_dom_sf"/>
</dbReference>
<comment type="pathway">
    <text evidence="4">Cofactor biosynthesis; molybdopterin biosynthesis.</text>
</comment>
<reference evidence="6" key="1">
    <citation type="submission" date="2024-04" db="EMBL/GenBank/DDBJ databases">
        <authorList>
            <consortium name="Molecular Ecology Group"/>
        </authorList>
    </citation>
    <scope>NUCLEOTIDE SEQUENCE</scope>
</reference>
<dbReference type="Pfam" id="PF00994">
    <property type="entry name" value="MoCF_biosynth"/>
    <property type="match status" value="1"/>
</dbReference>
<keyword evidence="4" id="KW-0500">Molybdenum</keyword>
<evidence type="ECO:0000256" key="1">
    <source>
        <dbReference type="ARBA" id="ARBA00007589"/>
    </source>
</evidence>
<sequence>MSLTFLILAVGVKEKLEKNVELMKDSVSYVGGKTVDVHYVSYNVSYDGYKITKYLETSCDTNKANIIVIIGESKITTDIEAMSIISRVVSRTKSDKTLTSAISELETILQAVLPLAVCGIRKKTLILNMFGECLTAAISLQANQERLLQIIDIIQLMQNNTTNKSLACDTPKPCSILKIKHIEKFKETLFPMISVTQAIKIICEKIIKGNEEIEHECVSVHVACGRILSKDIYSECNVPSFRTSAKCGYAIKANDGENIKKILNAESSIEPGTCIFVKTGAPIPDEATAVVQVENTKEVIKECDDNNTDDIEEEKEEKEEEIEIIIQPKEGENIRPIGYEIKKKDLILEEHKRIGPAEIGLLTYCGVSEVVVIKHQVVGIISIGDELEEPGEILKIKHDYDSSRLILITLLKQQDFDSLDFGITNDNMVSIISKIEEALEKVNVLVTIGSANDKDLLKPILKGYFNATIHFGNVDMTPGKSTTYATCRFRGIKKYFLCLSKNPATVPIVTHLFILPLLNELRCFMKSPPLVQARVQTSPILHSRPKYIWTSLKWNNKNNYARIYDTANHYNPNANTLLRLPPRTVYESRLLPDAFVTTTFCGSK</sequence>
<dbReference type="InterPro" id="IPR036135">
    <property type="entry name" value="MoeA_linker/N_sf"/>
</dbReference>
<dbReference type="Proteomes" id="UP001497644">
    <property type="component" value="Chromosome 10"/>
</dbReference>
<evidence type="ECO:0000256" key="4">
    <source>
        <dbReference type="RuleBase" id="RU365090"/>
    </source>
</evidence>
<organism evidence="6 7">
    <name type="scientific">Lasius platythorax</name>
    <dbReference type="NCBI Taxonomy" id="488582"/>
    <lineage>
        <taxon>Eukaryota</taxon>
        <taxon>Metazoa</taxon>
        <taxon>Ecdysozoa</taxon>
        <taxon>Arthropoda</taxon>
        <taxon>Hexapoda</taxon>
        <taxon>Insecta</taxon>
        <taxon>Pterygota</taxon>
        <taxon>Neoptera</taxon>
        <taxon>Endopterygota</taxon>
        <taxon>Hymenoptera</taxon>
        <taxon>Apocrita</taxon>
        <taxon>Aculeata</taxon>
        <taxon>Formicoidea</taxon>
        <taxon>Formicidae</taxon>
        <taxon>Formicinae</taxon>
        <taxon>Lasius</taxon>
        <taxon>Lasius</taxon>
    </lineage>
</organism>
<proteinExistence type="inferred from homology"/>
<dbReference type="EMBL" id="OZ034833">
    <property type="protein sequence ID" value="CAL1675225.1"/>
    <property type="molecule type" value="Genomic_DNA"/>
</dbReference>
<dbReference type="GO" id="GO:0098970">
    <property type="term" value="P:postsynaptic neurotransmitter receptor diffusion trapping"/>
    <property type="evidence" value="ECO:0007669"/>
    <property type="project" value="TreeGrafter"/>
</dbReference>
<keyword evidence="4" id="KW-0501">Molybdenum cofactor biosynthesis</keyword>
<comment type="similarity">
    <text evidence="1">In the N-terminal section; belongs to the MoaB/Mog family.</text>
</comment>
<comment type="function">
    <text evidence="4">Catalyzes two steps in the biosynthesis of the molybdenum cofactor. In the first step, molybdopterin is adenylated. Subsequently, molybdate is inserted into adenylated molybdopterin and AMP is released.</text>
</comment>
<dbReference type="GO" id="GO:0046872">
    <property type="term" value="F:metal ion binding"/>
    <property type="evidence" value="ECO:0007669"/>
    <property type="project" value="UniProtKB-UniRule"/>
</dbReference>
<dbReference type="GO" id="GO:0072579">
    <property type="term" value="P:glycine receptor clustering"/>
    <property type="evidence" value="ECO:0007669"/>
    <property type="project" value="TreeGrafter"/>
</dbReference>
<dbReference type="GO" id="GO:0061598">
    <property type="term" value="F:molybdopterin adenylyltransferase activity"/>
    <property type="evidence" value="ECO:0007669"/>
    <property type="project" value="UniProtKB-UniRule"/>
</dbReference>
<dbReference type="GO" id="GO:0007529">
    <property type="term" value="P:establishment of synaptic specificity at neuromuscular junction"/>
    <property type="evidence" value="ECO:0007669"/>
    <property type="project" value="TreeGrafter"/>
</dbReference>
<comment type="cofactor">
    <cofactor evidence="4">
        <name>Mg(2+)</name>
        <dbReference type="ChEBI" id="CHEBI:18420"/>
    </cofactor>
</comment>
<protein>
    <recommendedName>
        <fullName evidence="3">molybdopterin adenylyltransferase</fullName>
        <ecNumber evidence="3">2.7.7.75</ecNumber>
    </recommendedName>
</protein>